<proteinExistence type="predicted"/>
<dbReference type="Proteomes" id="UP001203972">
    <property type="component" value="Unassembled WGS sequence"/>
</dbReference>
<dbReference type="EMBL" id="JAKTMA010000050">
    <property type="protein sequence ID" value="MCR0235085.1"/>
    <property type="molecule type" value="Genomic_DNA"/>
</dbReference>
<sequence length="102" mass="11874">MSCGLQIHKQAVMIEYYLNQAVNKVRGQRNSSLADITMVYDQPIRLTAEILSELQDKVRNETELKTIQDIKTKYCTYQGYILSQLDEEICEKLVDDLKRLSE</sequence>
<dbReference type="EMBL" id="JQIF01000003">
    <property type="protein sequence ID" value="KGJ54928.1"/>
    <property type="molecule type" value="Genomic_DNA"/>
</dbReference>
<comment type="caution">
    <text evidence="1">The sequence shown here is derived from an EMBL/GenBank/DDBJ whole genome shotgun (WGS) entry which is preliminary data.</text>
</comment>
<organism evidence="1 4">
    <name type="scientific">Clostridium innocuum</name>
    <dbReference type="NCBI Taxonomy" id="1522"/>
    <lineage>
        <taxon>Bacteria</taxon>
        <taxon>Bacillati</taxon>
        <taxon>Bacillota</taxon>
        <taxon>Clostridia</taxon>
        <taxon>Eubacteriales</taxon>
        <taxon>Clostridiaceae</taxon>
        <taxon>Clostridium</taxon>
    </lineage>
</organism>
<gene>
    <name evidence="1" type="ORF">CIAN88_00975</name>
    <name evidence="3" type="ORF">GT664_17970</name>
    <name evidence="2" type="ORF">MKC95_20170</name>
</gene>
<protein>
    <submittedName>
        <fullName evidence="1">Uncharacterized protein</fullName>
    </submittedName>
</protein>
<dbReference type="Proteomes" id="UP000604383">
    <property type="component" value="Unassembled WGS sequence"/>
</dbReference>
<accession>A0A099IDB3</accession>
<evidence type="ECO:0000313" key="4">
    <source>
        <dbReference type="Proteomes" id="UP000030008"/>
    </source>
</evidence>
<evidence type="ECO:0000313" key="2">
    <source>
        <dbReference type="EMBL" id="MCR0235085.1"/>
    </source>
</evidence>
<evidence type="ECO:0000313" key="1">
    <source>
        <dbReference type="EMBL" id="KGJ54928.1"/>
    </source>
</evidence>
<dbReference type="Proteomes" id="UP000030008">
    <property type="component" value="Unassembled WGS sequence"/>
</dbReference>
<reference evidence="3" key="2">
    <citation type="journal article" date="2019" name="Nat. Med.">
        <title>A library of human gut bacterial isolates paired with longitudinal multiomics data enables mechanistic microbiome research.</title>
        <authorList>
            <person name="Poyet M."/>
            <person name="Groussin M."/>
            <person name="Gibbons S.M."/>
            <person name="Avila-Pacheco J."/>
            <person name="Jiang X."/>
            <person name="Kearney S.M."/>
            <person name="Perrotta A.R."/>
            <person name="Berdy B."/>
            <person name="Zhao S."/>
            <person name="Lieberman T.D."/>
            <person name="Swanson P.K."/>
            <person name="Smith M."/>
            <person name="Roesemann S."/>
            <person name="Alexander J.E."/>
            <person name="Rich S.A."/>
            <person name="Livny J."/>
            <person name="Vlamakis H."/>
            <person name="Clish C."/>
            <person name="Bullock K."/>
            <person name="Deik A."/>
            <person name="Scott J."/>
            <person name="Pierce K.A."/>
            <person name="Xavier R.J."/>
            <person name="Alm E.J."/>
        </authorList>
    </citation>
    <scope>NUCLEOTIDE SEQUENCE</scope>
    <source>
        <strain evidence="3">BIOML-A12</strain>
    </source>
</reference>
<dbReference type="AlphaFoldDB" id="A0A099IDB3"/>
<reference evidence="2" key="3">
    <citation type="journal article" date="2022" name="Clin. Infect. Dis.">
        <title>Association between Clostridium innocuum and antibiotic-associated diarrhea in adults and children: A cross-sectional study and comparative genomics analysis.</title>
        <authorList>
            <person name="Cherny K.E."/>
            <person name="Muscat E.B."/>
            <person name="Balaji A."/>
            <person name="Mukherjee J."/>
            <person name="Ozer E.A."/>
            <person name="Angarone M.P."/>
            <person name="Hauser A.R."/>
            <person name="Sichel J.S."/>
            <person name="Amponsah E."/>
            <person name="Kociolek L.K."/>
        </authorList>
    </citation>
    <scope>NUCLEOTIDE SEQUENCE</scope>
    <source>
        <strain evidence="2">NU1-AC-029v</strain>
    </source>
</reference>
<evidence type="ECO:0000313" key="3">
    <source>
        <dbReference type="EMBL" id="MZH57588.1"/>
    </source>
</evidence>
<dbReference type="EMBL" id="WWTN01000038">
    <property type="protein sequence ID" value="MZH57588.1"/>
    <property type="molecule type" value="Genomic_DNA"/>
</dbReference>
<dbReference type="RefSeq" id="WP_009271008.1">
    <property type="nucleotide sequence ID" value="NZ_BAABXQ010000011.1"/>
</dbReference>
<name>A0A099IDB3_CLOIN</name>
<reference evidence="1 4" key="1">
    <citation type="submission" date="2014-08" db="EMBL/GenBank/DDBJ databases">
        <title>Clostridium innocuum, an unnegligible vancomycin-resistant pathogen causing extra-intestinal infections.</title>
        <authorList>
            <person name="Feng Y."/>
            <person name="Chiu C.-H."/>
        </authorList>
    </citation>
    <scope>NUCLEOTIDE SEQUENCE [LARGE SCALE GENOMIC DNA]</scope>
    <source>
        <strain evidence="1 4">AN88</strain>
    </source>
</reference>